<dbReference type="InterPro" id="IPR012668">
    <property type="entry name" value="CHP02466"/>
</dbReference>
<dbReference type="AlphaFoldDB" id="A0AAD3CYK6"/>
<sequence>MNILWRSAPIFTKNLIQEKIVSVNTNRKIKDAAINAFNAYCSTKNHVIEDMPSSQGRRQRKRGNRRRTVTSSTNLDSTDGLTINDYFFEHQRVHGFINGTPHISKSPEIHELNHQILSHIEIYLDSISDEARSLLPHIHSGLLTIDLWAAIQQGKGAYHKEHVHEDALVSGVYYVNIPNGSAPLVFRNQDDEVNATEDNIHTLEPNEGQIVIFPPWLPHSVPEREYNEEGSCKDPRISFAFNLRGLATSNPWSITRISL</sequence>
<dbReference type="EMBL" id="BLLK01000047">
    <property type="protein sequence ID" value="GFH54339.1"/>
    <property type="molecule type" value="Genomic_DNA"/>
</dbReference>
<feature type="compositionally biased region" description="Basic residues" evidence="1">
    <location>
        <begin position="57"/>
        <end position="68"/>
    </location>
</feature>
<evidence type="ECO:0000256" key="1">
    <source>
        <dbReference type="SAM" id="MobiDB-lite"/>
    </source>
</evidence>
<dbReference type="Proteomes" id="UP001054902">
    <property type="component" value="Unassembled WGS sequence"/>
</dbReference>
<gene>
    <name evidence="2" type="ORF">CTEN210_10815</name>
</gene>
<dbReference type="Gene3D" id="2.60.120.620">
    <property type="entry name" value="q2cbj1_9rhob like domain"/>
    <property type="match status" value="1"/>
</dbReference>
<reference evidence="2 3" key="1">
    <citation type="journal article" date="2021" name="Sci. Rep.">
        <title>The genome of the diatom Chaetoceros tenuissimus carries an ancient integrated fragment of an extant virus.</title>
        <authorList>
            <person name="Hongo Y."/>
            <person name="Kimura K."/>
            <person name="Takaki Y."/>
            <person name="Yoshida Y."/>
            <person name="Baba S."/>
            <person name="Kobayashi G."/>
            <person name="Nagasaki K."/>
            <person name="Hano T."/>
            <person name="Tomaru Y."/>
        </authorList>
    </citation>
    <scope>NUCLEOTIDE SEQUENCE [LARGE SCALE GENOMIC DNA]</scope>
    <source>
        <strain evidence="2 3">NIES-3715</strain>
    </source>
</reference>
<feature type="region of interest" description="Disordered" evidence="1">
    <location>
        <begin position="49"/>
        <end position="74"/>
    </location>
</feature>
<comment type="caution">
    <text evidence="2">The sequence shown here is derived from an EMBL/GenBank/DDBJ whole genome shotgun (WGS) entry which is preliminary data.</text>
</comment>
<evidence type="ECO:0000313" key="3">
    <source>
        <dbReference type="Proteomes" id="UP001054902"/>
    </source>
</evidence>
<evidence type="ECO:0000313" key="2">
    <source>
        <dbReference type="EMBL" id="GFH54339.1"/>
    </source>
</evidence>
<proteinExistence type="predicted"/>
<name>A0AAD3CYK6_9STRA</name>
<accession>A0AAD3CYK6</accession>
<dbReference type="Pfam" id="PF13759">
    <property type="entry name" value="2OG-FeII_Oxy_5"/>
    <property type="match status" value="1"/>
</dbReference>
<evidence type="ECO:0008006" key="4">
    <source>
        <dbReference type="Google" id="ProtNLM"/>
    </source>
</evidence>
<organism evidence="2 3">
    <name type="scientific">Chaetoceros tenuissimus</name>
    <dbReference type="NCBI Taxonomy" id="426638"/>
    <lineage>
        <taxon>Eukaryota</taxon>
        <taxon>Sar</taxon>
        <taxon>Stramenopiles</taxon>
        <taxon>Ochrophyta</taxon>
        <taxon>Bacillariophyta</taxon>
        <taxon>Coscinodiscophyceae</taxon>
        <taxon>Chaetocerotophycidae</taxon>
        <taxon>Chaetocerotales</taxon>
        <taxon>Chaetocerotaceae</taxon>
        <taxon>Chaetoceros</taxon>
    </lineage>
</organism>
<keyword evidence="3" id="KW-1185">Reference proteome</keyword>
<protein>
    <recommendedName>
        <fullName evidence="4">Prolyl 4-hydroxylase alpha subunit Fe(2+) 2OG dioxygenase domain-containing protein</fullName>
    </recommendedName>
</protein>